<feature type="non-terminal residue" evidence="2">
    <location>
        <position position="317"/>
    </location>
</feature>
<dbReference type="Proteomes" id="UP000780801">
    <property type="component" value="Unassembled WGS sequence"/>
</dbReference>
<protein>
    <submittedName>
        <fullName evidence="2">Uncharacterized protein</fullName>
    </submittedName>
</protein>
<feature type="compositionally biased region" description="Polar residues" evidence="1">
    <location>
        <begin position="302"/>
        <end position="317"/>
    </location>
</feature>
<gene>
    <name evidence="2" type="ORF">BGW38_001077</name>
</gene>
<keyword evidence="3" id="KW-1185">Reference proteome</keyword>
<dbReference type="AlphaFoldDB" id="A0A9P6FUT5"/>
<dbReference type="EMBL" id="JAABOA010001322">
    <property type="protein sequence ID" value="KAF9581792.1"/>
    <property type="molecule type" value="Genomic_DNA"/>
</dbReference>
<evidence type="ECO:0000313" key="2">
    <source>
        <dbReference type="EMBL" id="KAF9581792.1"/>
    </source>
</evidence>
<feature type="compositionally biased region" description="Low complexity" evidence="1">
    <location>
        <begin position="213"/>
        <end position="293"/>
    </location>
</feature>
<feature type="region of interest" description="Disordered" evidence="1">
    <location>
        <begin position="207"/>
        <end position="317"/>
    </location>
</feature>
<sequence>MCRLPPDCIHHIVAQLDGDLDTLFNLLTVNSTFFHATLPVLYRDPFVALKRRHRRKAAVDRTLFGDRNDGVLVRSVPVKQLFFLLLLSCKNSYELVPFLLIDWVDPLPAFSETPLMAAYIEYLGHYSLDRWVPTLRSLLPEVDTNFENNAIRIYRLLFLEHLADRVRVLNIPVSHLSPYMPFIPRLKCLKFIDFHEHAVDEDQMLEEQEQELLQEQQPEQVQELLQEQQPEQAEVQAPPAEEQQPPVEEQQPPVEEQQPPAEEQTQIEQEQGVPQEQGQQSPNQSQPQEQAQAHDVPVPESVQPNVTEQTEQVVNQM</sequence>
<evidence type="ECO:0000313" key="3">
    <source>
        <dbReference type="Proteomes" id="UP000780801"/>
    </source>
</evidence>
<accession>A0A9P6FUT5</accession>
<dbReference type="OrthoDB" id="2444741at2759"/>
<evidence type="ECO:0000256" key="1">
    <source>
        <dbReference type="SAM" id="MobiDB-lite"/>
    </source>
</evidence>
<proteinExistence type="predicted"/>
<organism evidence="2 3">
    <name type="scientific">Lunasporangiospora selenospora</name>
    <dbReference type="NCBI Taxonomy" id="979761"/>
    <lineage>
        <taxon>Eukaryota</taxon>
        <taxon>Fungi</taxon>
        <taxon>Fungi incertae sedis</taxon>
        <taxon>Mucoromycota</taxon>
        <taxon>Mortierellomycotina</taxon>
        <taxon>Mortierellomycetes</taxon>
        <taxon>Mortierellales</taxon>
        <taxon>Mortierellaceae</taxon>
        <taxon>Lunasporangiospora</taxon>
    </lineage>
</organism>
<name>A0A9P6FUT5_9FUNG</name>
<comment type="caution">
    <text evidence="2">The sequence shown here is derived from an EMBL/GenBank/DDBJ whole genome shotgun (WGS) entry which is preliminary data.</text>
</comment>
<reference evidence="2" key="1">
    <citation type="journal article" date="2020" name="Fungal Divers.">
        <title>Resolving the Mortierellaceae phylogeny through synthesis of multi-gene phylogenetics and phylogenomics.</title>
        <authorList>
            <person name="Vandepol N."/>
            <person name="Liber J."/>
            <person name="Desiro A."/>
            <person name="Na H."/>
            <person name="Kennedy M."/>
            <person name="Barry K."/>
            <person name="Grigoriev I.V."/>
            <person name="Miller A.N."/>
            <person name="O'Donnell K."/>
            <person name="Stajich J.E."/>
            <person name="Bonito G."/>
        </authorList>
    </citation>
    <scope>NUCLEOTIDE SEQUENCE</scope>
    <source>
        <strain evidence="2">KOD1015</strain>
    </source>
</reference>